<evidence type="ECO:0000259" key="5">
    <source>
        <dbReference type="PROSITE" id="PS51063"/>
    </source>
</evidence>
<dbReference type="InterPro" id="IPR018490">
    <property type="entry name" value="cNMP-bd_dom_sf"/>
</dbReference>
<dbReference type="SUPFAM" id="SSF51206">
    <property type="entry name" value="cAMP-binding domain-like"/>
    <property type="match status" value="1"/>
</dbReference>
<sequence>MTHTPSQNDFLTSSLNKGSCDSADTYIKENSQFIKYNKGELIIKQSSPATHAIFVNKGLVKTIKESANGRTNILEIIGKGQHMGLLAVMSSTIHDYTSIALTDVEARFTPKDVFMQIMHENSDLANKIITESCLSSQKTINRLVTINNKQLPGRVADVILYFLELESGESHDSLEFPLTRNELAQFAGTTKESFIRTLTEFKNDKIISINGKAIQINSMEIIKTLSRLG</sequence>
<evidence type="ECO:0000313" key="6">
    <source>
        <dbReference type="EMBL" id="TCO06819.1"/>
    </source>
</evidence>
<dbReference type="GO" id="GO:0003700">
    <property type="term" value="F:DNA-binding transcription factor activity"/>
    <property type="evidence" value="ECO:0007669"/>
    <property type="project" value="TreeGrafter"/>
</dbReference>
<feature type="domain" description="HTH crp-type" evidence="5">
    <location>
        <begin position="149"/>
        <end position="220"/>
    </location>
</feature>
<keyword evidence="1" id="KW-0805">Transcription regulation</keyword>
<gene>
    <name evidence="6" type="ORF">EV194_11242</name>
</gene>
<dbReference type="SUPFAM" id="SSF46785">
    <property type="entry name" value="Winged helix' DNA-binding domain"/>
    <property type="match status" value="1"/>
</dbReference>
<dbReference type="Proteomes" id="UP000295221">
    <property type="component" value="Unassembled WGS sequence"/>
</dbReference>
<evidence type="ECO:0000256" key="1">
    <source>
        <dbReference type="ARBA" id="ARBA00023015"/>
    </source>
</evidence>
<name>A0A4R2GHR6_9BACT</name>
<dbReference type="PANTHER" id="PTHR24567">
    <property type="entry name" value="CRP FAMILY TRANSCRIPTIONAL REGULATORY PROTEIN"/>
    <property type="match status" value="1"/>
</dbReference>
<dbReference type="Pfam" id="PF00027">
    <property type="entry name" value="cNMP_binding"/>
    <property type="match status" value="1"/>
</dbReference>
<dbReference type="PROSITE" id="PS50042">
    <property type="entry name" value="CNMP_BINDING_3"/>
    <property type="match status" value="1"/>
</dbReference>
<dbReference type="RefSeq" id="WP_132434614.1">
    <property type="nucleotide sequence ID" value="NZ_SLWK01000012.1"/>
</dbReference>
<dbReference type="AlphaFoldDB" id="A0A4R2GHR6"/>
<dbReference type="OrthoDB" id="9127033at2"/>
<dbReference type="GO" id="GO:0005829">
    <property type="term" value="C:cytosol"/>
    <property type="evidence" value="ECO:0007669"/>
    <property type="project" value="TreeGrafter"/>
</dbReference>
<dbReference type="InterPro" id="IPR000595">
    <property type="entry name" value="cNMP-bd_dom"/>
</dbReference>
<dbReference type="EMBL" id="SLWK01000012">
    <property type="protein sequence ID" value="TCO06819.1"/>
    <property type="molecule type" value="Genomic_DNA"/>
</dbReference>
<dbReference type="PROSITE" id="PS51063">
    <property type="entry name" value="HTH_CRP_2"/>
    <property type="match status" value="1"/>
</dbReference>
<dbReference type="Gene3D" id="1.10.10.10">
    <property type="entry name" value="Winged helix-like DNA-binding domain superfamily/Winged helix DNA-binding domain"/>
    <property type="match status" value="1"/>
</dbReference>
<evidence type="ECO:0000259" key="4">
    <source>
        <dbReference type="PROSITE" id="PS50042"/>
    </source>
</evidence>
<dbReference type="InterPro" id="IPR050397">
    <property type="entry name" value="Env_Response_Regulators"/>
</dbReference>
<dbReference type="CDD" id="cd00038">
    <property type="entry name" value="CAP_ED"/>
    <property type="match status" value="1"/>
</dbReference>
<dbReference type="GO" id="GO:0003677">
    <property type="term" value="F:DNA binding"/>
    <property type="evidence" value="ECO:0007669"/>
    <property type="project" value="UniProtKB-KW"/>
</dbReference>
<dbReference type="SMART" id="SM00419">
    <property type="entry name" value="HTH_CRP"/>
    <property type="match status" value="1"/>
</dbReference>
<keyword evidence="7" id="KW-1185">Reference proteome</keyword>
<dbReference type="PANTHER" id="PTHR24567:SF58">
    <property type="entry name" value="CYCLIC AMP-BINDING REGULATORY PROTEIN"/>
    <property type="match status" value="1"/>
</dbReference>
<organism evidence="6 7">
    <name type="scientific">Natronoflexus pectinivorans</name>
    <dbReference type="NCBI Taxonomy" id="682526"/>
    <lineage>
        <taxon>Bacteria</taxon>
        <taxon>Pseudomonadati</taxon>
        <taxon>Bacteroidota</taxon>
        <taxon>Bacteroidia</taxon>
        <taxon>Marinilabiliales</taxon>
        <taxon>Marinilabiliaceae</taxon>
        <taxon>Natronoflexus</taxon>
    </lineage>
</organism>
<dbReference type="InterPro" id="IPR012318">
    <property type="entry name" value="HTH_CRP"/>
</dbReference>
<dbReference type="InterPro" id="IPR036390">
    <property type="entry name" value="WH_DNA-bd_sf"/>
</dbReference>
<dbReference type="InterPro" id="IPR014710">
    <property type="entry name" value="RmlC-like_jellyroll"/>
</dbReference>
<evidence type="ECO:0000256" key="2">
    <source>
        <dbReference type="ARBA" id="ARBA00023125"/>
    </source>
</evidence>
<evidence type="ECO:0000256" key="3">
    <source>
        <dbReference type="ARBA" id="ARBA00023163"/>
    </source>
</evidence>
<comment type="caution">
    <text evidence="6">The sequence shown here is derived from an EMBL/GenBank/DDBJ whole genome shotgun (WGS) entry which is preliminary data.</text>
</comment>
<feature type="domain" description="Cyclic nucleotide-binding" evidence="4">
    <location>
        <begin position="36"/>
        <end position="131"/>
    </location>
</feature>
<dbReference type="Pfam" id="PF13545">
    <property type="entry name" value="HTH_Crp_2"/>
    <property type="match status" value="1"/>
</dbReference>
<dbReference type="Gene3D" id="2.60.120.10">
    <property type="entry name" value="Jelly Rolls"/>
    <property type="match status" value="1"/>
</dbReference>
<keyword evidence="2" id="KW-0238">DNA-binding</keyword>
<reference evidence="6 7" key="1">
    <citation type="submission" date="2019-03" db="EMBL/GenBank/DDBJ databases">
        <title>Genomic Encyclopedia of Type Strains, Phase IV (KMG-IV): sequencing the most valuable type-strain genomes for metagenomic binning, comparative biology and taxonomic classification.</title>
        <authorList>
            <person name="Goeker M."/>
        </authorList>
    </citation>
    <scope>NUCLEOTIDE SEQUENCE [LARGE SCALE GENOMIC DNA]</scope>
    <source>
        <strain evidence="6 7">DSM 24179</strain>
    </source>
</reference>
<keyword evidence="3" id="KW-0804">Transcription</keyword>
<proteinExistence type="predicted"/>
<protein>
    <submittedName>
        <fullName evidence="6">CRP-like cAMP-binding protein</fullName>
    </submittedName>
</protein>
<dbReference type="InterPro" id="IPR036388">
    <property type="entry name" value="WH-like_DNA-bd_sf"/>
</dbReference>
<evidence type="ECO:0000313" key="7">
    <source>
        <dbReference type="Proteomes" id="UP000295221"/>
    </source>
</evidence>
<accession>A0A4R2GHR6</accession>
<dbReference type="SMART" id="SM00100">
    <property type="entry name" value="cNMP"/>
    <property type="match status" value="1"/>
</dbReference>